<keyword evidence="1" id="KW-0812">Transmembrane</keyword>
<accession>A0A1G9TGS1</accession>
<dbReference type="AlphaFoldDB" id="A0A1G9TGS1"/>
<evidence type="ECO:0000256" key="1">
    <source>
        <dbReference type="SAM" id="Phobius"/>
    </source>
</evidence>
<evidence type="ECO:0000313" key="2">
    <source>
        <dbReference type="EMBL" id="SDM46684.1"/>
    </source>
</evidence>
<dbReference type="EMBL" id="FNHE01000006">
    <property type="protein sequence ID" value="SDM46684.1"/>
    <property type="molecule type" value="Genomic_DNA"/>
</dbReference>
<gene>
    <name evidence="2" type="ORF">SAMN05660642_02498</name>
</gene>
<sequence length="175" mass="18435">MIPAADDPQTRTALTGYQAGALRWLAGGLIAVVLGVLLGAAAVTIARDSGQRVPLAGLVVLALVMVGSVSAAAGAGALARHHRWQRALQTVPWQTGVLRIAGPAVLSFEPEGYDELDPLAEPVRLRLTSTAVWRTRAVQQLHDAVVRAAPVGPREWVLTADGLPTLYGARAVRHH</sequence>
<keyword evidence="3" id="KW-1185">Reference proteome</keyword>
<evidence type="ECO:0000313" key="3">
    <source>
        <dbReference type="Proteomes" id="UP000198680"/>
    </source>
</evidence>
<keyword evidence="1" id="KW-0472">Membrane</keyword>
<feature type="transmembrane region" description="Helical" evidence="1">
    <location>
        <begin position="21"/>
        <end position="43"/>
    </location>
</feature>
<name>A0A1G9TGS1_9ACTN</name>
<organism evidence="2 3">
    <name type="scientific">Geodermatophilus siccatus</name>
    <dbReference type="NCBI Taxonomy" id="1137991"/>
    <lineage>
        <taxon>Bacteria</taxon>
        <taxon>Bacillati</taxon>
        <taxon>Actinomycetota</taxon>
        <taxon>Actinomycetes</taxon>
        <taxon>Geodermatophilales</taxon>
        <taxon>Geodermatophilaceae</taxon>
        <taxon>Geodermatophilus</taxon>
    </lineage>
</organism>
<dbReference type="Proteomes" id="UP000198680">
    <property type="component" value="Unassembled WGS sequence"/>
</dbReference>
<dbReference type="STRING" id="1137991.SAMN05660642_02498"/>
<dbReference type="OrthoDB" id="5198436at2"/>
<protein>
    <submittedName>
        <fullName evidence="2">Uncharacterized protein</fullName>
    </submittedName>
</protein>
<reference evidence="3" key="1">
    <citation type="submission" date="2016-10" db="EMBL/GenBank/DDBJ databases">
        <authorList>
            <person name="Varghese N."/>
            <person name="Submissions S."/>
        </authorList>
    </citation>
    <scope>NUCLEOTIDE SEQUENCE [LARGE SCALE GENOMIC DNA]</scope>
    <source>
        <strain evidence="3">DSM 45419</strain>
    </source>
</reference>
<feature type="transmembrane region" description="Helical" evidence="1">
    <location>
        <begin position="55"/>
        <end position="79"/>
    </location>
</feature>
<dbReference type="RefSeq" id="WP_091218526.1">
    <property type="nucleotide sequence ID" value="NZ_FNHE01000006.1"/>
</dbReference>
<keyword evidence="1" id="KW-1133">Transmembrane helix</keyword>
<proteinExistence type="predicted"/>